<feature type="region of interest" description="Disordered" evidence="1">
    <location>
        <begin position="113"/>
        <end position="242"/>
    </location>
</feature>
<dbReference type="CDD" id="cd00136">
    <property type="entry name" value="PDZ_canonical"/>
    <property type="match status" value="1"/>
</dbReference>
<keyword evidence="4" id="KW-1185">Reference proteome</keyword>
<dbReference type="Pfam" id="PF00595">
    <property type="entry name" value="PDZ"/>
    <property type="match status" value="1"/>
</dbReference>
<comment type="caution">
    <text evidence="3">The sequence shown here is derived from an EMBL/GenBank/DDBJ whole genome shotgun (WGS) entry which is preliminary data.</text>
</comment>
<feature type="domain" description="PDZ" evidence="2">
    <location>
        <begin position="477"/>
        <end position="527"/>
    </location>
</feature>
<dbReference type="PROSITE" id="PS50106">
    <property type="entry name" value="PDZ"/>
    <property type="match status" value="1"/>
</dbReference>
<organism evidence="3 4">
    <name type="scientific">Prymnesium parvum</name>
    <name type="common">Toxic golden alga</name>
    <dbReference type="NCBI Taxonomy" id="97485"/>
    <lineage>
        <taxon>Eukaryota</taxon>
        <taxon>Haptista</taxon>
        <taxon>Haptophyta</taxon>
        <taxon>Prymnesiophyceae</taxon>
        <taxon>Prymnesiales</taxon>
        <taxon>Prymnesiaceae</taxon>
        <taxon>Prymnesium</taxon>
    </lineage>
</organism>
<evidence type="ECO:0000256" key="1">
    <source>
        <dbReference type="SAM" id="MobiDB-lite"/>
    </source>
</evidence>
<sequence length="648" mass="71409">MLSNVSECWNGFLRRLGIRDSQVRDPTHTWKRRNRGVAAGWEVTVWNEEVQKHGKAWRRYPTASRARPPRRARVNTVAQPARVPADTTHSQRVLPSHFKMPAQRLNFNAPLQASEAHHQTAIATPHTPARCTNSPPRPIAPRRHPPAPRPSPPLGADLPAEPLSTDGSFESVDLQSEAPPQSRRGGAADRGRNRLPFTRLRTREPNRALTPKARRADEAAPAVSPCRSDGHTSWREEPTPSLIGADETDLKRAALVECQEQLTQLDDEVVALYERYDSSLVAIERCERAAARHLEKARAWSAEALAHKQLAEETYIAIHHRLTGAVHEVHRSFAPFVEHAPPHKTWLRRRSAWVEVHLSLRDSHLSLMPSRSRRLLRWHQNLPLRVMVAVRAHGSLAVWEGCCSTRTRFEWTIQLEAGWGSGRSRGRYNESCLTFCSETSQAMEYWVNHILKARAMIGLAPLAERWAGQGPLHTASIVSVSVDCRRLPLGVHVSDGVVTHVSPGGAAAGAIHVGDTLLSVDGHPVDDDGSNLVIGPSAQHTFVVRRGLLEPALGDARGARAGGGSFGGTAGRHRRALYRSGADVTRANDGVCSHSSGSQTQDKHVRKVTTPPPPHDDDETPPHDGGERTTVLLSRLCWAPPRLLANAA</sequence>
<dbReference type="Proteomes" id="UP001515480">
    <property type="component" value="Unassembled WGS sequence"/>
</dbReference>
<gene>
    <name evidence="3" type="ORF">AB1Y20_017228</name>
</gene>
<protein>
    <recommendedName>
        <fullName evidence="2">PDZ domain-containing protein</fullName>
    </recommendedName>
</protein>
<dbReference type="AlphaFoldDB" id="A0AB34IB76"/>
<dbReference type="InterPro" id="IPR036034">
    <property type="entry name" value="PDZ_sf"/>
</dbReference>
<feature type="compositionally biased region" description="Basic and acidic residues" evidence="1">
    <location>
        <begin position="228"/>
        <end position="238"/>
    </location>
</feature>
<feature type="region of interest" description="Disordered" evidence="1">
    <location>
        <begin position="588"/>
        <end position="628"/>
    </location>
</feature>
<accession>A0AB34IB76</accession>
<dbReference type="EMBL" id="JBGBPQ010000034">
    <property type="protein sequence ID" value="KAL1493525.1"/>
    <property type="molecule type" value="Genomic_DNA"/>
</dbReference>
<evidence type="ECO:0000259" key="2">
    <source>
        <dbReference type="PROSITE" id="PS50106"/>
    </source>
</evidence>
<feature type="region of interest" description="Disordered" evidence="1">
    <location>
        <begin position="60"/>
        <end position="91"/>
    </location>
</feature>
<reference evidence="3 4" key="1">
    <citation type="journal article" date="2024" name="Science">
        <title>Giant polyketide synthase enzymes in the biosynthesis of giant marine polyether toxins.</title>
        <authorList>
            <person name="Fallon T.R."/>
            <person name="Shende V.V."/>
            <person name="Wierzbicki I.H."/>
            <person name="Pendleton A.L."/>
            <person name="Watervoot N.F."/>
            <person name="Auber R.P."/>
            <person name="Gonzalez D.J."/>
            <person name="Wisecaver J.H."/>
            <person name="Moore B.S."/>
        </authorList>
    </citation>
    <scope>NUCLEOTIDE SEQUENCE [LARGE SCALE GENOMIC DNA]</scope>
    <source>
        <strain evidence="3 4">12B1</strain>
    </source>
</reference>
<dbReference type="SMART" id="SM00228">
    <property type="entry name" value="PDZ"/>
    <property type="match status" value="1"/>
</dbReference>
<proteinExistence type="predicted"/>
<evidence type="ECO:0000313" key="4">
    <source>
        <dbReference type="Proteomes" id="UP001515480"/>
    </source>
</evidence>
<dbReference type="Gene3D" id="2.30.42.10">
    <property type="match status" value="1"/>
</dbReference>
<evidence type="ECO:0000313" key="3">
    <source>
        <dbReference type="EMBL" id="KAL1493525.1"/>
    </source>
</evidence>
<dbReference type="SUPFAM" id="SSF50156">
    <property type="entry name" value="PDZ domain-like"/>
    <property type="match status" value="1"/>
</dbReference>
<dbReference type="InterPro" id="IPR001478">
    <property type="entry name" value="PDZ"/>
</dbReference>
<name>A0AB34IB76_PRYPA</name>